<dbReference type="RefSeq" id="WP_062333351.1">
    <property type="nucleotide sequence ID" value="NZ_CBCRZU010000065.1"/>
</dbReference>
<dbReference type="Proteomes" id="UP000255230">
    <property type="component" value="Unassembled WGS sequence"/>
</dbReference>
<dbReference type="AlphaFoldDB" id="A0A0X8K729"/>
<dbReference type="EMBL" id="UGPY01000001">
    <property type="protein sequence ID" value="STY98258.1"/>
    <property type="molecule type" value="Genomic_DNA"/>
</dbReference>
<dbReference type="KEGG" id="mos:AXE82_07955"/>
<dbReference type="KEGG" id="mos:AXE82_07865"/>
<reference evidence="1 3" key="1">
    <citation type="submission" date="2018-06" db="EMBL/GenBank/DDBJ databases">
        <authorList>
            <consortium name="Pathogen Informatics"/>
            <person name="Doyle S."/>
        </authorList>
    </citation>
    <scope>NUCLEOTIDE SEQUENCE [LARGE SCALE GENOMIC DNA]</scope>
    <source>
        <strain evidence="1 3">NCTC10465</strain>
    </source>
</reference>
<proteinExistence type="predicted"/>
<keyword evidence="3" id="KW-1185">Reference proteome</keyword>
<evidence type="ECO:0000313" key="1">
    <source>
        <dbReference type="EMBL" id="STY98239.1"/>
    </source>
</evidence>
<sequence>MAKNTSKITHRITTKTLSVTTENFVVHPSVVKAFQIYCENFPTPSAHQNSHKPLIFDVIKDDDRFYFFDNFAEVVLVNDDTNVTIRPLRLSNIDIERRAWASLKADFYALKPINPKIFNELKQYMPKKIAEELFGGNMTIEKILADLQLERHHYDYQAKLQREHRQYTFPLFSQLIQEALDGY</sequence>
<organism evidence="1 3">
    <name type="scientific">Faucicola osloensis</name>
    <name type="common">Moraxella osloensis</name>
    <dbReference type="NCBI Taxonomy" id="34062"/>
    <lineage>
        <taxon>Bacteria</taxon>
        <taxon>Pseudomonadati</taxon>
        <taxon>Pseudomonadota</taxon>
        <taxon>Gammaproteobacteria</taxon>
        <taxon>Moraxellales</taxon>
        <taxon>Moraxellaceae</taxon>
        <taxon>Faucicola</taxon>
    </lineage>
</organism>
<name>A0A0X8K729_FAUOS</name>
<evidence type="ECO:0000313" key="2">
    <source>
        <dbReference type="EMBL" id="STY98258.1"/>
    </source>
</evidence>
<gene>
    <name evidence="1" type="ORF">NCTC10465_02047</name>
    <name evidence="2" type="ORF">NCTC10465_02066</name>
</gene>
<accession>A0A0X8K729</accession>
<protein>
    <submittedName>
        <fullName evidence="1">Uncharacterized protein</fullName>
    </submittedName>
</protein>
<dbReference type="GeneID" id="35778429"/>
<dbReference type="EMBL" id="UGPY01000001">
    <property type="protein sequence ID" value="STY98239.1"/>
    <property type="molecule type" value="Genomic_DNA"/>
</dbReference>
<evidence type="ECO:0000313" key="3">
    <source>
        <dbReference type="Proteomes" id="UP000255230"/>
    </source>
</evidence>